<evidence type="ECO:0000313" key="3">
    <source>
        <dbReference type="EnsemblMetazoa" id="CPIJ000069-PA"/>
    </source>
</evidence>
<dbReference type="STRING" id="7176.B0VZB6"/>
<feature type="compositionally biased region" description="Acidic residues" evidence="1">
    <location>
        <begin position="119"/>
        <end position="128"/>
    </location>
</feature>
<evidence type="ECO:0000313" key="4">
    <source>
        <dbReference type="Proteomes" id="UP000002320"/>
    </source>
</evidence>
<dbReference type="InParanoid" id="B0VZB6"/>
<dbReference type="AlphaFoldDB" id="B0VZB6"/>
<feature type="compositionally biased region" description="Polar residues" evidence="1">
    <location>
        <begin position="72"/>
        <end position="89"/>
    </location>
</feature>
<dbReference type="PANTHER" id="PTHR13464:SF0">
    <property type="entry name" value="SAP30-BINDING PROTEIN"/>
    <property type="match status" value="1"/>
</dbReference>
<proteinExistence type="predicted"/>
<accession>B0VZB6</accession>
<dbReference type="OrthoDB" id="1714508at2759"/>
<dbReference type="VEuPathDB" id="VectorBase:CPIJ000069"/>
<reference evidence="3" key="2">
    <citation type="submission" date="2021-02" db="UniProtKB">
        <authorList>
            <consortium name="EnsemblMetazoa"/>
        </authorList>
    </citation>
    <scope>IDENTIFICATION</scope>
    <source>
        <strain evidence="3">JHB</strain>
    </source>
</reference>
<feature type="compositionally biased region" description="Polar residues" evidence="1">
    <location>
        <begin position="1"/>
        <end position="16"/>
    </location>
</feature>
<protein>
    <submittedName>
        <fullName evidence="2 3">Transcriptional regulator protein HCNGP</fullName>
    </submittedName>
</protein>
<dbReference type="HOGENOM" id="CLU_053268_1_0_1"/>
<gene>
    <name evidence="3" type="primary">6030857</name>
    <name evidence="2" type="ORF">CpipJ_CPIJ000069</name>
</gene>
<feature type="compositionally biased region" description="Low complexity" evidence="1">
    <location>
        <begin position="33"/>
        <end position="50"/>
    </location>
</feature>
<dbReference type="OMA" id="IQFCSIN"/>
<evidence type="ECO:0000256" key="1">
    <source>
        <dbReference type="SAM" id="MobiDB-lite"/>
    </source>
</evidence>
<feature type="region of interest" description="Disordered" evidence="1">
    <location>
        <begin position="1"/>
        <end position="139"/>
    </location>
</feature>
<reference evidence="2" key="1">
    <citation type="submission" date="2007-03" db="EMBL/GenBank/DDBJ databases">
        <title>Annotation of Culex pipiens quinquefasciatus.</title>
        <authorList>
            <consortium name="The Broad Institute Genome Sequencing Platform"/>
            <person name="Atkinson P.W."/>
            <person name="Hemingway J."/>
            <person name="Christensen B.M."/>
            <person name="Higgs S."/>
            <person name="Kodira C."/>
            <person name="Hannick L."/>
            <person name="Megy K."/>
            <person name="O'Leary S."/>
            <person name="Pearson M."/>
            <person name="Haas B.J."/>
            <person name="Mauceli E."/>
            <person name="Wortman J.R."/>
            <person name="Lee N.H."/>
            <person name="Guigo R."/>
            <person name="Stanke M."/>
            <person name="Alvarado L."/>
            <person name="Amedeo P."/>
            <person name="Antoine C.H."/>
            <person name="Arensburger P."/>
            <person name="Bidwell S.L."/>
            <person name="Crawford M."/>
            <person name="Camaro F."/>
            <person name="Devon K."/>
            <person name="Engels R."/>
            <person name="Hammond M."/>
            <person name="Howarth C."/>
            <person name="Koehrsen M."/>
            <person name="Lawson D."/>
            <person name="Montgomery P."/>
            <person name="Nene V."/>
            <person name="Nusbaum C."/>
            <person name="Puiu D."/>
            <person name="Romero-Severson J."/>
            <person name="Severson D.W."/>
            <person name="Shumway M."/>
            <person name="Sisk P."/>
            <person name="Stolte C."/>
            <person name="Zeng Q."/>
            <person name="Eisenstadt E."/>
            <person name="Fraser-Liggett C."/>
            <person name="Strausberg R."/>
            <person name="Galagan J."/>
            <person name="Birren B."/>
            <person name="Collins F.H."/>
        </authorList>
    </citation>
    <scope>NUCLEOTIDE SEQUENCE [LARGE SCALE GENOMIC DNA]</scope>
    <source>
        <strain evidence="2">JHB</strain>
    </source>
</reference>
<dbReference type="PANTHER" id="PTHR13464">
    <property type="entry name" value="TRANSCRIPTIONAL REGULATOR PROTEIN HCNGP"/>
    <property type="match status" value="1"/>
</dbReference>
<dbReference type="eggNOG" id="KOG2959">
    <property type="taxonomic scope" value="Eukaryota"/>
</dbReference>
<dbReference type="GO" id="GO:0005634">
    <property type="term" value="C:nucleus"/>
    <property type="evidence" value="ECO:0007669"/>
    <property type="project" value="TreeGrafter"/>
</dbReference>
<name>B0VZB6_CULQU</name>
<dbReference type="GO" id="GO:0006355">
    <property type="term" value="P:regulation of DNA-templated transcription"/>
    <property type="evidence" value="ECO:0007669"/>
    <property type="project" value="InterPro"/>
</dbReference>
<evidence type="ECO:0000313" key="2">
    <source>
        <dbReference type="EMBL" id="EDS25692.1"/>
    </source>
</evidence>
<dbReference type="EnsemblMetazoa" id="CPIJ000069-RA">
    <property type="protein sequence ID" value="CPIJ000069-PA"/>
    <property type="gene ID" value="CPIJ000069"/>
</dbReference>
<dbReference type="Proteomes" id="UP000002320">
    <property type="component" value="Unassembled WGS sequence"/>
</dbReference>
<dbReference type="EMBL" id="DS231813">
    <property type="protein sequence ID" value="EDS25692.1"/>
    <property type="molecule type" value="Genomic_DNA"/>
</dbReference>
<dbReference type="Pfam" id="PF07818">
    <property type="entry name" value="HCNGP"/>
    <property type="match status" value="1"/>
</dbReference>
<organism>
    <name type="scientific">Culex quinquefasciatus</name>
    <name type="common">Southern house mosquito</name>
    <name type="synonym">Culex pungens</name>
    <dbReference type="NCBI Taxonomy" id="7176"/>
    <lineage>
        <taxon>Eukaryota</taxon>
        <taxon>Metazoa</taxon>
        <taxon>Ecdysozoa</taxon>
        <taxon>Arthropoda</taxon>
        <taxon>Hexapoda</taxon>
        <taxon>Insecta</taxon>
        <taxon>Pterygota</taxon>
        <taxon>Neoptera</taxon>
        <taxon>Endopterygota</taxon>
        <taxon>Diptera</taxon>
        <taxon>Nematocera</taxon>
        <taxon>Culicoidea</taxon>
        <taxon>Culicidae</taxon>
        <taxon>Culicinae</taxon>
        <taxon>Culicini</taxon>
        <taxon>Culex</taxon>
        <taxon>Culex</taxon>
    </lineage>
</organism>
<dbReference type="VEuPathDB" id="VectorBase:CQUJHB004609"/>
<dbReference type="FunCoup" id="B0VZB6">
    <property type="interactions" value="1428"/>
</dbReference>
<feature type="region of interest" description="Disordered" evidence="1">
    <location>
        <begin position="258"/>
        <end position="281"/>
    </location>
</feature>
<sequence length="331" mass="36187">MSARNSALASLTATYTDSENEDENKSDRDSDNNSDGESSSSQARVRSRQQTPMRDLSETSVTPPPNPTSTSKVATTSGSAAPSITNESSSSRHKALRLVSYFDDTVVSDEENASPPRDQEEEPMDVTEADVPSVAAVESPKKVDRAKLYGFSLPPEPKGKCSIELQEKISNLYEKMRNSNMDTNKIIQERKEFRNPSIYEKLIQFCDINELGTNYSPDIFDPFQWGKESYYEELAKAQKLEMEKVEKARKENAKTEIQVGVKKMDSDDSKKRKSKWDQPGVLGAAPGAVGAATAAALKPAGIITQTLTTTATGTKGTVISAFGSLPKKPKV</sequence>
<dbReference type="InterPro" id="IPR012479">
    <property type="entry name" value="SAP30BP"/>
</dbReference>
<dbReference type="KEGG" id="cqu:CpipJ_CPIJ000069"/>
<keyword evidence="4" id="KW-1185">Reference proteome</keyword>